<dbReference type="NCBIfam" id="NF041770">
    <property type="entry name" value="CFI_box_CTERM"/>
    <property type="match status" value="1"/>
</dbReference>
<keyword evidence="2" id="KW-0677">Repeat</keyword>
<dbReference type="InterPro" id="IPR011990">
    <property type="entry name" value="TPR-like_helical_dom_sf"/>
</dbReference>
<dbReference type="SUPFAM" id="SSF46565">
    <property type="entry name" value="Chaperone J-domain"/>
    <property type="match status" value="1"/>
</dbReference>
<keyword evidence="1" id="KW-0235">DNA replication</keyword>
<dbReference type="InterPro" id="IPR050498">
    <property type="entry name" value="Ycf3"/>
</dbReference>
<dbReference type="SUPFAM" id="SSF48452">
    <property type="entry name" value="TPR-like"/>
    <property type="match status" value="1"/>
</dbReference>
<dbReference type="AlphaFoldDB" id="A0AA95F0K5"/>
<dbReference type="Proteomes" id="UP001178662">
    <property type="component" value="Chromosome"/>
</dbReference>
<feature type="domain" description="J" evidence="6">
    <location>
        <begin position="2"/>
        <end position="61"/>
    </location>
</feature>
<dbReference type="PROSITE" id="PS50076">
    <property type="entry name" value="DNAJ_2"/>
    <property type="match status" value="1"/>
</dbReference>
<dbReference type="InterPro" id="IPR001623">
    <property type="entry name" value="DnaJ_domain"/>
</dbReference>
<sequence>MNFYELLGISNDATDKELKKAYVLKLRQYPPEQYPEDFDQLRRAYETLSNIDSRREYDTMSVHGEEINRLMEAGTNNLDEKQFEEAGKQFKKVLLIDSNLHFARNMYALSLTYNDQHDKSLIQFNKLIESEPKNSTYHYNRALVLENLKRYGEAEQSYRIANQLAPHNFQIVLDWADLYHNQNQIDKARALLDGAVGLCTEDDFQTAFMYLFKRLKLEIIEKKESAIASIFQRIEALLLKRPEEQQYVAGEYAGFAFELYEYKLYKWAEKLTERAIQLNPEHEKIRELHEEVATKRPVYAEQEQLKDDSSINEYIKQMYLLYLFGDEVDDEQFETYNERVFDNLFMSAKYDYESIISSVKRIMLHYPNLFELKKELLQKILELSKERMKLDQQYEKLQVDVGVIDPLKRMVALQLSDNLSQEEYDRYFNDIMNDFSHYRTDTIYQSIQRVRSQYKACFDVNPELFNEISKRSSPAYNAGSSGSRPSSQMQSQSSSCFVATVAYGTPLIEELDTLRTWRDSTLRHSYVGRKFIKIYYKHGPKWAEWVGKSKVRMHLVRRFLCWWVNQLNTK</sequence>
<dbReference type="Pfam" id="PF00226">
    <property type="entry name" value="DnaJ"/>
    <property type="match status" value="1"/>
</dbReference>
<dbReference type="Gene3D" id="1.10.287.110">
    <property type="entry name" value="DnaJ domain"/>
    <property type="match status" value="1"/>
</dbReference>
<evidence type="ECO:0000313" key="8">
    <source>
        <dbReference type="Proteomes" id="UP001178662"/>
    </source>
</evidence>
<evidence type="ECO:0000313" key="7">
    <source>
        <dbReference type="EMBL" id="WEK55467.1"/>
    </source>
</evidence>
<dbReference type="InterPro" id="IPR019734">
    <property type="entry name" value="TPR_rpt"/>
</dbReference>
<dbReference type="Pfam" id="PF14559">
    <property type="entry name" value="TPR_19"/>
    <property type="match status" value="1"/>
</dbReference>
<dbReference type="InterPro" id="IPR018253">
    <property type="entry name" value="DnaJ_domain_CS"/>
</dbReference>
<feature type="coiled-coil region" evidence="5">
    <location>
        <begin position="373"/>
        <end position="400"/>
    </location>
</feature>
<dbReference type="SMART" id="SM00271">
    <property type="entry name" value="DnaJ"/>
    <property type="match status" value="1"/>
</dbReference>
<protein>
    <submittedName>
        <fullName evidence="7">DnaJ domain-containing protein</fullName>
    </submittedName>
</protein>
<reference evidence="7" key="1">
    <citation type="submission" date="2023-03" db="EMBL/GenBank/DDBJ databases">
        <title>Andean soil-derived lignocellulolytic bacterial consortium as a source of novel taxa and putative plastic-active enzymes.</title>
        <authorList>
            <person name="Diaz-Garcia L."/>
            <person name="Chuvochina M."/>
            <person name="Feuerriegel G."/>
            <person name="Bunk B."/>
            <person name="Sproer C."/>
            <person name="Streit W.R."/>
            <person name="Rodriguez L.M."/>
            <person name="Overmann J."/>
            <person name="Jimenez D.J."/>
        </authorList>
    </citation>
    <scope>NUCLEOTIDE SEQUENCE</scope>
    <source>
        <strain evidence="7">MAG 2441</strain>
    </source>
</reference>
<dbReference type="GO" id="GO:0006260">
    <property type="term" value="P:DNA replication"/>
    <property type="evidence" value="ECO:0007669"/>
    <property type="project" value="UniProtKB-KW"/>
</dbReference>
<gene>
    <name evidence="7" type="ORF">P0Y55_05260</name>
</gene>
<dbReference type="EMBL" id="CP119317">
    <property type="protein sequence ID" value="WEK55467.1"/>
    <property type="molecule type" value="Genomic_DNA"/>
</dbReference>
<dbReference type="PANTHER" id="PTHR44858">
    <property type="entry name" value="TETRATRICOPEPTIDE REPEAT PROTEIN 6"/>
    <property type="match status" value="1"/>
</dbReference>
<dbReference type="Gene3D" id="1.25.40.10">
    <property type="entry name" value="Tetratricopeptide repeat domain"/>
    <property type="match status" value="1"/>
</dbReference>
<dbReference type="InterPro" id="IPR049886">
    <property type="entry name" value="CFI_box_CTERM_dom"/>
</dbReference>
<proteinExistence type="predicted"/>
<dbReference type="InterPro" id="IPR036869">
    <property type="entry name" value="J_dom_sf"/>
</dbReference>
<keyword evidence="3" id="KW-0802">TPR repeat</keyword>
<accession>A0AA95F0K5</accession>
<evidence type="ECO:0000256" key="3">
    <source>
        <dbReference type="ARBA" id="ARBA00022803"/>
    </source>
</evidence>
<keyword evidence="5" id="KW-0175">Coiled coil</keyword>
<organism evidence="7 8">
    <name type="scientific">Candidatus Cohnella colombiensis</name>
    <dbReference type="NCBI Taxonomy" id="3121368"/>
    <lineage>
        <taxon>Bacteria</taxon>
        <taxon>Bacillati</taxon>
        <taxon>Bacillota</taxon>
        <taxon>Bacilli</taxon>
        <taxon>Bacillales</taxon>
        <taxon>Paenibacillaceae</taxon>
        <taxon>Cohnella</taxon>
    </lineage>
</organism>
<dbReference type="CDD" id="cd06257">
    <property type="entry name" value="DnaJ"/>
    <property type="match status" value="1"/>
</dbReference>
<dbReference type="SMART" id="SM00028">
    <property type="entry name" value="TPR"/>
    <property type="match status" value="4"/>
</dbReference>
<dbReference type="PROSITE" id="PS00636">
    <property type="entry name" value="DNAJ_1"/>
    <property type="match status" value="1"/>
</dbReference>
<evidence type="ECO:0000256" key="1">
    <source>
        <dbReference type="ARBA" id="ARBA00022705"/>
    </source>
</evidence>
<dbReference type="PANTHER" id="PTHR44858:SF1">
    <property type="entry name" value="UDP-N-ACETYLGLUCOSAMINE--PEPTIDE N-ACETYLGLUCOSAMINYLTRANSFERASE SPINDLY-RELATED"/>
    <property type="match status" value="1"/>
</dbReference>
<evidence type="ECO:0000256" key="2">
    <source>
        <dbReference type="ARBA" id="ARBA00022737"/>
    </source>
</evidence>
<evidence type="ECO:0000256" key="4">
    <source>
        <dbReference type="ARBA" id="ARBA00023016"/>
    </source>
</evidence>
<dbReference type="PRINTS" id="PR00625">
    <property type="entry name" value="JDOMAIN"/>
</dbReference>
<keyword evidence="4" id="KW-0346">Stress response</keyword>
<evidence type="ECO:0000256" key="5">
    <source>
        <dbReference type="SAM" id="Coils"/>
    </source>
</evidence>
<evidence type="ECO:0000259" key="6">
    <source>
        <dbReference type="PROSITE" id="PS50076"/>
    </source>
</evidence>
<name>A0AA95F0K5_9BACL</name>
<keyword evidence="8" id="KW-1185">Reference proteome</keyword>